<comment type="subunit">
    <text evidence="4">Component of the Mediator complex.</text>
</comment>
<evidence type="ECO:0000256" key="1">
    <source>
        <dbReference type="ARBA" id="ARBA00004123"/>
    </source>
</evidence>
<sequence>MALQLVLCQMLLLDLAYLPLQLLQQFPMMENRTGPQTIEFLTKRVVALGAVQQGQFLVDCETFTSVANLGHPLRWRACGVASVWRVVRHTSLNMLEPSGGCMAPQHSPHHFRASPVGAISLIYMCSPHARCLTDTTPPPHHTLALSVGPALKWF</sequence>
<dbReference type="EMBL" id="OD002156">
    <property type="protein sequence ID" value="CAD7404414.1"/>
    <property type="molecule type" value="Genomic_DNA"/>
</dbReference>
<dbReference type="AlphaFoldDB" id="A0A7R9H0L9"/>
<reference evidence="6" key="1">
    <citation type="submission" date="2020-11" db="EMBL/GenBank/DDBJ databases">
        <authorList>
            <person name="Tran Van P."/>
        </authorList>
    </citation>
    <scope>NUCLEOTIDE SEQUENCE</scope>
</reference>
<keyword evidence="3 4" id="KW-0539">Nucleus</keyword>
<comment type="subcellular location">
    <subcellularLocation>
        <location evidence="1 4">Nucleus</location>
    </subcellularLocation>
</comment>
<protein>
    <recommendedName>
        <fullName evidence="4">Mediator of RNA polymerase II transcription subunit 20</fullName>
    </recommendedName>
    <alternativeName>
        <fullName evidence="4">Mediator complex subunit 20</fullName>
    </alternativeName>
</protein>
<dbReference type="GO" id="GO:0003712">
    <property type="term" value="F:transcription coregulator activity"/>
    <property type="evidence" value="ECO:0007669"/>
    <property type="project" value="InterPro"/>
</dbReference>
<dbReference type="GO" id="GO:0006357">
    <property type="term" value="P:regulation of transcription by RNA polymerase II"/>
    <property type="evidence" value="ECO:0007669"/>
    <property type="project" value="InterPro"/>
</dbReference>
<evidence type="ECO:0000313" key="6">
    <source>
        <dbReference type="EMBL" id="CAD7404414.1"/>
    </source>
</evidence>
<gene>
    <name evidence="4" type="primary">MED20</name>
    <name evidence="6" type="ORF">TPSB3V08_LOCUS4478</name>
</gene>
<dbReference type="InterPro" id="IPR013921">
    <property type="entry name" value="Mediator_Med20"/>
</dbReference>
<dbReference type="GO" id="GO:0016592">
    <property type="term" value="C:mediator complex"/>
    <property type="evidence" value="ECO:0007669"/>
    <property type="project" value="InterPro"/>
</dbReference>
<comment type="similarity">
    <text evidence="2 4">Belongs to the Mediator complex subunit 20 family.</text>
</comment>
<evidence type="ECO:0000256" key="5">
    <source>
        <dbReference type="SAM" id="SignalP"/>
    </source>
</evidence>
<evidence type="ECO:0000256" key="4">
    <source>
        <dbReference type="RuleBase" id="RU364152"/>
    </source>
</evidence>
<name>A0A7R9H0L9_TIMPO</name>
<feature type="chain" id="PRO_5030504314" description="Mediator of RNA polymerase II transcription subunit 20" evidence="5">
    <location>
        <begin position="17"/>
        <end position="154"/>
    </location>
</feature>
<proteinExistence type="inferred from homology"/>
<evidence type="ECO:0000256" key="3">
    <source>
        <dbReference type="ARBA" id="ARBA00023242"/>
    </source>
</evidence>
<keyword evidence="5" id="KW-0732">Signal</keyword>
<organism evidence="6">
    <name type="scientific">Timema poppense</name>
    <name type="common">Walking stick</name>
    <dbReference type="NCBI Taxonomy" id="170557"/>
    <lineage>
        <taxon>Eukaryota</taxon>
        <taxon>Metazoa</taxon>
        <taxon>Ecdysozoa</taxon>
        <taxon>Arthropoda</taxon>
        <taxon>Hexapoda</taxon>
        <taxon>Insecta</taxon>
        <taxon>Pterygota</taxon>
        <taxon>Neoptera</taxon>
        <taxon>Polyneoptera</taxon>
        <taxon>Phasmatodea</taxon>
        <taxon>Timematodea</taxon>
        <taxon>Timematoidea</taxon>
        <taxon>Timematidae</taxon>
        <taxon>Timema</taxon>
    </lineage>
</organism>
<accession>A0A7R9H0L9</accession>
<keyword evidence="4" id="KW-0010">Activator</keyword>
<evidence type="ECO:0000256" key="2">
    <source>
        <dbReference type="ARBA" id="ARBA00010743"/>
    </source>
</evidence>
<comment type="function">
    <text evidence="4">Component of the Mediator complex, a coactivator involved in the regulated transcription of nearly all RNA polymerase II-dependent genes. Mediator functions as a bridge to convey information from gene-specific regulatory proteins to the basal RNA polymerase II transcription machinery. Mediator is recruited to promoters by direct interactions with regulatory proteins and serves as a scaffold for the assembly of a functional preinitiation complex with RNA polymerase II and the general transcription factors.</text>
</comment>
<keyword evidence="4" id="KW-0805">Transcription regulation</keyword>
<feature type="signal peptide" evidence="5">
    <location>
        <begin position="1"/>
        <end position="16"/>
    </location>
</feature>
<keyword evidence="4" id="KW-0804">Transcription</keyword>
<dbReference type="Pfam" id="PF08612">
    <property type="entry name" value="Med20"/>
    <property type="match status" value="1"/>
</dbReference>